<feature type="domain" description="LysM" evidence="4">
    <location>
        <begin position="79"/>
        <end position="122"/>
    </location>
</feature>
<dbReference type="Pfam" id="PF06725">
    <property type="entry name" value="3D"/>
    <property type="match status" value="1"/>
</dbReference>
<dbReference type="SUPFAM" id="SSF50685">
    <property type="entry name" value="Barwin-like endoglucanases"/>
    <property type="match status" value="1"/>
</dbReference>
<dbReference type="PROSITE" id="PS51782">
    <property type="entry name" value="LYSM"/>
    <property type="match status" value="2"/>
</dbReference>
<dbReference type="GO" id="GO:0004553">
    <property type="term" value="F:hydrolase activity, hydrolyzing O-glycosyl compounds"/>
    <property type="evidence" value="ECO:0007669"/>
    <property type="project" value="InterPro"/>
</dbReference>
<dbReference type="InterPro" id="IPR010611">
    <property type="entry name" value="3D_dom"/>
</dbReference>
<evidence type="ECO:0000313" key="6">
    <source>
        <dbReference type="Proteomes" id="UP000195437"/>
    </source>
</evidence>
<feature type="compositionally biased region" description="Pro residues" evidence="2">
    <location>
        <begin position="169"/>
        <end position="184"/>
    </location>
</feature>
<dbReference type="RefSeq" id="WP_087457270.1">
    <property type="nucleotide sequence ID" value="NZ_CP021434.1"/>
</dbReference>
<dbReference type="CDD" id="cd14667">
    <property type="entry name" value="3D_containing_proteins"/>
    <property type="match status" value="1"/>
</dbReference>
<dbReference type="GO" id="GO:0019867">
    <property type="term" value="C:outer membrane"/>
    <property type="evidence" value="ECO:0007669"/>
    <property type="project" value="InterPro"/>
</dbReference>
<dbReference type="InterPro" id="IPR036779">
    <property type="entry name" value="LysM_dom_sf"/>
</dbReference>
<evidence type="ECO:0000313" key="5">
    <source>
        <dbReference type="EMBL" id="ARU61901.1"/>
    </source>
</evidence>
<dbReference type="Gene3D" id="3.10.350.10">
    <property type="entry name" value="LysM domain"/>
    <property type="match status" value="2"/>
</dbReference>
<dbReference type="InterPro" id="IPR018392">
    <property type="entry name" value="LysM"/>
</dbReference>
<feature type="domain" description="LysM" evidence="4">
    <location>
        <begin position="34"/>
        <end position="77"/>
    </location>
</feature>
<sequence length="298" mass="31363">MKKFNLKKWACAALVAASVLTVSQVNVEAAGLTDPIVVQPGQTLSKLAASYGTSAAAWKTANHLASDTIYAGQKLHIVFPYKVMKGDQLAYLANKYGTTATEIKNLNGMENDQLIAGKTMLIPSGTNGFYKAATPVAATPAPQTEEKAANRQALQPMKQPVVPTRVAPTPAPAPVAKPAPAPKPAVPTVAGMAYTKTLNMDATAYGPGNIMWQWGGHTFTGTKVREGVIAVDPKVVPLGSKVFVTGYNSPLLPAGGFVATAEDTGGAIKGNRIDIYIDGTQAQLRQFGLQDVKLYILK</sequence>
<dbReference type="AlphaFoldDB" id="A0A1Y0IN00"/>
<dbReference type="InterPro" id="IPR036908">
    <property type="entry name" value="RlpA-like_sf"/>
</dbReference>
<organism evidence="5 6">
    <name type="scientific">Tumebacillus avium</name>
    <dbReference type="NCBI Taxonomy" id="1903704"/>
    <lineage>
        <taxon>Bacteria</taxon>
        <taxon>Bacillati</taxon>
        <taxon>Bacillota</taxon>
        <taxon>Bacilli</taxon>
        <taxon>Bacillales</taxon>
        <taxon>Alicyclobacillaceae</taxon>
        <taxon>Tumebacillus</taxon>
    </lineage>
</organism>
<evidence type="ECO:0000256" key="3">
    <source>
        <dbReference type="SAM" id="SignalP"/>
    </source>
</evidence>
<protein>
    <recommendedName>
        <fullName evidence="4">LysM domain-containing protein</fullName>
    </recommendedName>
</protein>
<dbReference type="EMBL" id="CP021434">
    <property type="protein sequence ID" value="ARU61901.1"/>
    <property type="molecule type" value="Genomic_DNA"/>
</dbReference>
<dbReference type="OrthoDB" id="9798935at2"/>
<accession>A0A1Y0IN00</accession>
<keyword evidence="1 3" id="KW-0732">Signal</keyword>
<evidence type="ECO:0000256" key="2">
    <source>
        <dbReference type="SAM" id="MobiDB-lite"/>
    </source>
</evidence>
<dbReference type="SMART" id="SM00257">
    <property type="entry name" value="LysM"/>
    <property type="match status" value="2"/>
</dbReference>
<feature type="chain" id="PRO_5012914485" description="LysM domain-containing protein" evidence="3">
    <location>
        <begin position="30"/>
        <end position="298"/>
    </location>
</feature>
<dbReference type="CDD" id="cd00118">
    <property type="entry name" value="LysM"/>
    <property type="match status" value="2"/>
</dbReference>
<dbReference type="InterPro" id="IPR059180">
    <property type="entry name" value="3D_YorM"/>
</dbReference>
<dbReference type="PANTHER" id="PTHR39160:SF4">
    <property type="entry name" value="RESUSCITATION-PROMOTING FACTOR RPFB"/>
    <property type="match status" value="1"/>
</dbReference>
<dbReference type="SUPFAM" id="SSF54106">
    <property type="entry name" value="LysM domain"/>
    <property type="match status" value="2"/>
</dbReference>
<dbReference type="Pfam" id="PF01476">
    <property type="entry name" value="LysM"/>
    <property type="match status" value="2"/>
</dbReference>
<dbReference type="Proteomes" id="UP000195437">
    <property type="component" value="Chromosome"/>
</dbReference>
<evidence type="ECO:0000259" key="4">
    <source>
        <dbReference type="PROSITE" id="PS51782"/>
    </source>
</evidence>
<keyword evidence="6" id="KW-1185">Reference proteome</keyword>
<proteinExistence type="predicted"/>
<gene>
    <name evidence="5" type="ORF">CBW65_13310</name>
</gene>
<evidence type="ECO:0000256" key="1">
    <source>
        <dbReference type="ARBA" id="ARBA00022729"/>
    </source>
</evidence>
<dbReference type="KEGG" id="tum:CBW65_13310"/>
<dbReference type="PANTHER" id="PTHR39160">
    <property type="entry name" value="CELL WALL-BINDING PROTEIN YOCH"/>
    <property type="match status" value="1"/>
</dbReference>
<dbReference type="InterPro" id="IPR051933">
    <property type="entry name" value="Resuscitation_pf_RpfB"/>
</dbReference>
<dbReference type="GO" id="GO:0009254">
    <property type="term" value="P:peptidoglycan turnover"/>
    <property type="evidence" value="ECO:0007669"/>
    <property type="project" value="InterPro"/>
</dbReference>
<name>A0A1Y0IN00_9BACL</name>
<dbReference type="Gene3D" id="2.40.40.10">
    <property type="entry name" value="RlpA-like domain"/>
    <property type="match status" value="1"/>
</dbReference>
<reference evidence="6" key="1">
    <citation type="submission" date="2017-05" db="EMBL/GenBank/DDBJ databases">
        <authorList>
            <person name="Sung H."/>
        </authorList>
    </citation>
    <scope>NUCLEOTIDE SEQUENCE [LARGE SCALE GENOMIC DNA]</scope>
    <source>
        <strain evidence="6">AR23208</strain>
    </source>
</reference>
<feature type="signal peptide" evidence="3">
    <location>
        <begin position="1"/>
        <end position="29"/>
    </location>
</feature>
<feature type="region of interest" description="Disordered" evidence="2">
    <location>
        <begin position="165"/>
        <end position="184"/>
    </location>
</feature>